<evidence type="ECO:0000313" key="2">
    <source>
        <dbReference type="Proteomes" id="UP001163603"/>
    </source>
</evidence>
<accession>A0ACC0Z8L5</accession>
<evidence type="ECO:0000313" key="1">
    <source>
        <dbReference type="EMBL" id="KAJ0047865.1"/>
    </source>
</evidence>
<protein>
    <submittedName>
        <fullName evidence="1">Uncharacterized protein</fullName>
    </submittedName>
</protein>
<keyword evidence="2" id="KW-1185">Reference proteome</keyword>
<name>A0ACC0Z8L5_9ROSI</name>
<comment type="caution">
    <text evidence="1">The sequence shown here is derived from an EMBL/GenBank/DDBJ whole genome shotgun (WGS) entry which is preliminary data.</text>
</comment>
<reference evidence="2" key="1">
    <citation type="journal article" date="2023" name="G3 (Bethesda)">
        <title>Genome assembly and association tests identify interacting loci associated with vigor, precocity, and sex in interspecific pistachio rootstocks.</title>
        <authorList>
            <person name="Palmer W."/>
            <person name="Jacygrad E."/>
            <person name="Sagayaradj S."/>
            <person name="Cavanaugh K."/>
            <person name="Han R."/>
            <person name="Bertier L."/>
            <person name="Beede B."/>
            <person name="Kafkas S."/>
            <person name="Golino D."/>
            <person name="Preece J."/>
            <person name="Michelmore R."/>
        </authorList>
    </citation>
    <scope>NUCLEOTIDE SEQUENCE [LARGE SCALE GENOMIC DNA]</scope>
</reference>
<gene>
    <name evidence="1" type="ORF">Pint_16206</name>
</gene>
<organism evidence="1 2">
    <name type="scientific">Pistacia integerrima</name>
    <dbReference type="NCBI Taxonomy" id="434235"/>
    <lineage>
        <taxon>Eukaryota</taxon>
        <taxon>Viridiplantae</taxon>
        <taxon>Streptophyta</taxon>
        <taxon>Embryophyta</taxon>
        <taxon>Tracheophyta</taxon>
        <taxon>Spermatophyta</taxon>
        <taxon>Magnoliopsida</taxon>
        <taxon>eudicotyledons</taxon>
        <taxon>Gunneridae</taxon>
        <taxon>Pentapetalae</taxon>
        <taxon>rosids</taxon>
        <taxon>malvids</taxon>
        <taxon>Sapindales</taxon>
        <taxon>Anacardiaceae</taxon>
        <taxon>Pistacia</taxon>
    </lineage>
</organism>
<sequence length="510" mass="56724">MGQTNMVQKRPFEDEETLGVSSKHPKQVEHGEGGYIQNNTQADEKLASDDITERQASAEDVESSGPGCTSISSGPTSGTSEEDSHPGTLVFVPVCSEYFNPERALLTGDHPRDLYSFLMNHPPRKSVPIGQNHQADIPAWGSQYAEVEDERVRMGTCIIPMTDSSPPDFYGRAGIGRIDCHCEDLGSVRCVKQHIIEARQELEIYLGKEKLVELGFHDMGEVVANNWSNGEEQMFHKIVYSNPASLGRNFWSILSAVFPSRRKSEIVSYYFNVFMLQKRAEQNRCYPLNISSDNDEWQGSDDYGGNETGMSADDDDDDSVIESPAYHPDMRYQSHEDDLRIYEEDAEVYYITRNNDENTDSVCDGIANNSEAYPGKLSNACDSTPSSKVQNNIPGDEKGDREVQDDSCTSSDTAAAAQGPRVKLEKDGYWPGSFNEMSNGGGHEYVLESCDAKVWDGGYTSCHQNKVDLLPTCSMIEEVFGDGSWNFKVRDGKSLSHFLALRCGMLGTQW</sequence>
<dbReference type="Proteomes" id="UP001163603">
    <property type="component" value="Chromosome 2"/>
</dbReference>
<dbReference type="EMBL" id="CM047737">
    <property type="protein sequence ID" value="KAJ0047865.1"/>
    <property type="molecule type" value="Genomic_DNA"/>
</dbReference>
<proteinExistence type="predicted"/>